<gene>
    <name evidence="2" type="ORF">NP439_06895</name>
</gene>
<dbReference type="RefSeq" id="WP_256709289.1">
    <property type="nucleotide sequence ID" value="NZ_CP101914.1"/>
</dbReference>
<keyword evidence="1" id="KW-0812">Transmembrane</keyword>
<feature type="transmembrane region" description="Helical" evidence="1">
    <location>
        <begin position="43"/>
        <end position="72"/>
    </location>
</feature>
<feature type="transmembrane region" description="Helical" evidence="1">
    <location>
        <begin position="102"/>
        <end position="125"/>
    </location>
</feature>
<feature type="transmembrane region" description="Helical" evidence="1">
    <location>
        <begin position="137"/>
        <end position="158"/>
    </location>
</feature>
<dbReference type="Proteomes" id="UP001059773">
    <property type="component" value="Chromosome"/>
</dbReference>
<evidence type="ECO:0000313" key="3">
    <source>
        <dbReference type="Proteomes" id="UP001059773"/>
    </source>
</evidence>
<protein>
    <submittedName>
        <fullName evidence="2">Uncharacterized protein</fullName>
    </submittedName>
</protein>
<keyword evidence="1" id="KW-1133">Transmembrane helix</keyword>
<keyword evidence="3" id="KW-1185">Reference proteome</keyword>
<feature type="transmembrane region" description="Helical" evidence="1">
    <location>
        <begin position="12"/>
        <end position="31"/>
    </location>
</feature>
<dbReference type="EMBL" id="CP101914">
    <property type="protein sequence ID" value="UUI04374.1"/>
    <property type="molecule type" value="Genomic_DNA"/>
</dbReference>
<sequence length="221" mass="25439">MKEQMMIADEILSTLFVVGGFMGLLLIVYVFSKIPGSGLIFRFIRRLFLILWSIVVLGLTFFMFFMVGYMVIVFFTFNGSEEGIIFQGEPINFLIGDNAKDAAFFTMLYAGFCLVSVYLISFILAMAQKVTRGSRRFHAEIILVVMIGLVFTVFPVVVEAVLPDFEVGRHGRYALGVLPLMMYIQAQIKRSRERRGNGRYLSRKERFYRDLDEKQVNRARK</sequence>
<reference evidence="2" key="1">
    <citation type="submission" date="2022-07" db="EMBL/GenBank/DDBJ databases">
        <title>FELIX.</title>
        <authorList>
            <person name="Wan K.H."/>
            <person name="Park S."/>
            <person name="Lawrence Q."/>
            <person name="Eichenberger J.P."/>
            <person name="Booth B.W."/>
            <person name="Piaggio A.J."/>
            <person name="Chandler J.C."/>
            <person name="Franklin A.B."/>
            <person name="Celniker S.E."/>
        </authorList>
    </citation>
    <scope>NUCLEOTIDE SEQUENCE</scope>
    <source>
        <strain evidence="2">QA-1986 374</strain>
    </source>
</reference>
<accession>A0ABY5K0S4</accession>
<name>A0ABY5K0S4_9BACI</name>
<proteinExistence type="predicted"/>
<keyword evidence="1" id="KW-0472">Membrane</keyword>
<evidence type="ECO:0000313" key="2">
    <source>
        <dbReference type="EMBL" id="UUI04374.1"/>
    </source>
</evidence>
<evidence type="ECO:0000256" key="1">
    <source>
        <dbReference type="SAM" id="Phobius"/>
    </source>
</evidence>
<organism evidence="2 3">
    <name type="scientific">Oceanobacillus jeddahense</name>
    <dbReference type="NCBI Taxonomy" id="1462527"/>
    <lineage>
        <taxon>Bacteria</taxon>
        <taxon>Bacillati</taxon>
        <taxon>Bacillota</taxon>
        <taxon>Bacilli</taxon>
        <taxon>Bacillales</taxon>
        <taxon>Bacillaceae</taxon>
        <taxon>Oceanobacillus</taxon>
    </lineage>
</organism>